<accession>A0ABS8VQ39</accession>
<organism evidence="1 2">
    <name type="scientific">Datura stramonium</name>
    <name type="common">Jimsonweed</name>
    <name type="synonym">Common thornapple</name>
    <dbReference type="NCBI Taxonomy" id="4076"/>
    <lineage>
        <taxon>Eukaryota</taxon>
        <taxon>Viridiplantae</taxon>
        <taxon>Streptophyta</taxon>
        <taxon>Embryophyta</taxon>
        <taxon>Tracheophyta</taxon>
        <taxon>Spermatophyta</taxon>
        <taxon>Magnoliopsida</taxon>
        <taxon>eudicotyledons</taxon>
        <taxon>Gunneridae</taxon>
        <taxon>Pentapetalae</taxon>
        <taxon>asterids</taxon>
        <taxon>lamiids</taxon>
        <taxon>Solanales</taxon>
        <taxon>Solanaceae</taxon>
        <taxon>Solanoideae</taxon>
        <taxon>Datureae</taxon>
        <taxon>Datura</taxon>
    </lineage>
</organism>
<dbReference type="EMBL" id="JACEIK010005924">
    <property type="protein sequence ID" value="MCE0482427.1"/>
    <property type="molecule type" value="Genomic_DNA"/>
</dbReference>
<keyword evidence="2" id="KW-1185">Reference proteome</keyword>
<dbReference type="Proteomes" id="UP000823775">
    <property type="component" value="Unassembled WGS sequence"/>
</dbReference>
<protein>
    <submittedName>
        <fullName evidence="1">Uncharacterized protein</fullName>
    </submittedName>
</protein>
<proteinExistence type="predicted"/>
<name>A0ABS8VQ39_DATST</name>
<sequence length="82" mass="9045">MNLRGFCLAKLGVKKTERHPPANCQSDRRNIGKNVGLGARLEATAQNPCFTCASWVDTGEMLVWCQKRAISPSVLPRTGDSW</sequence>
<comment type="caution">
    <text evidence="1">The sequence shown here is derived from an EMBL/GenBank/DDBJ whole genome shotgun (WGS) entry which is preliminary data.</text>
</comment>
<evidence type="ECO:0000313" key="1">
    <source>
        <dbReference type="EMBL" id="MCE0482427.1"/>
    </source>
</evidence>
<evidence type="ECO:0000313" key="2">
    <source>
        <dbReference type="Proteomes" id="UP000823775"/>
    </source>
</evidence>
<feature type="non-terminal residue" evidence="1">
    <location>
        <position position="82"/>
    </location>
</feature>
<gene>
    <name evidence="1" type="ORF">HAX54_041208</name>
</gene>
<reference evidence="1 2" key="1">
    <citation type="journal article" date="2021" name="BMC Genomics">
        <title>Datura genome reveals duplications of psychoactive alkaloid biosynthetic genes and high mutation rate following tissue culture.</title>
        <authorList>
            <person name="Rajewski A."/>
            <person name="Carter-House D."/>
            <person name="Stajich J."/>
            <person name="Litt A."/>
        </authorList>
    </citation>
    <scope>NUCLEOTIDE SEQUENCE [LARGE SCALE GENOMIC DNA]</scope>
    <source>
        <strain evidence="1">AR-01</strain>
    </source>
</reference>